<reference evidence="1" key="1">
    <citation type="journal article" date="2020" name="mSystems">
        <title>Genome- and Community-Level Interaction Insights into Carbon Utilization and Element Cycling Functions of Hydrothermarchaeota in Hydrothermal Sediment.</title>
        <authorList>
            <person name="Zhou Z."/>
            <person name="Liu Y."/>
            <person name="Xu W."/>
            <person name="Pan J."/>
            <person name="Luo Z.H."/>
            <person name="Li M."/>
        </authorList>
    </citation>
    <scope>NUCLEOTIDE SEQUENCE [LARGE SCALE GENOMIC DNA]</scope>
    <source>
        <strain evidence="1">SpSt-1071</strain>
    </source>
</reference>
<comment type="caution">
    <text evidence="1">The sequence shown here is derived from an EMBL/GenBank/DDBJ whole genome shotgun (WGS) entry which is preliminary data.</text>
</comment>
<protein>
    <submittedName>
        <fullName evidence="1">Uncharacterized protein</fullName>
    </submittedName>
</protein>
<evidence type="ECO:0000313" key="1">
    <source>
        <dbReference type="EMBL" id="HHM67932.1"/>
    </source>
</evidence>
<gene>
    <name evidence="1" type="ORF">ENM28_04330</name>
</gene>
<accession>A0A7C5VHT0</accession>
<proteinExistence type="predicted"/>
<dbReference type="AlphaFoldDB" id="A0A7C5VHT0"/>
<dbReference type="PROSITE" id="PS51257">
    <property type="entry name" value="PROKAR_LIPOPROTEIN"/>
    <property type="match status" value="1"/>
</dbReference>
<organism evidence="1">
    <name type="scientific">Thermus caliditerrae</name>
    <dbReference type="NCBI Taxonomy" id="1330700"/>
    <lineage>
        <taxon>Bacteria</taxon>
        <taxon>Thermotogati</taxon>
        <taxon>Deinococcota</taxon>
        <taxon>Deinococci</taxon>
        <taxon>Thermales</taxon>
        <taxon>Thermaceae</taxon>
        <taxon>Thermus</taxon>
    </lineage>
</organism>
<sequence length="126" mass="13396">MRVWFTALLVALLGCSGQVPDLDLGVTPPVLRLSPGETGQLLVILRPQGGFSGEVYLGLVGKEADTPPPWVSGGGVVVRVRTPYTTADFFVKVETVAPPGTHTLRVLARSGNLVRYASFDLDVSHP</sequence>
<name>A0A7C5VHT0_9DEIN</name>
<dbReference type="EMBL" id="DRXE01000166">
    <property type="protein sequence ID" value="HHM67932.1"/>
    <property type="molecule type" value="Genomic_DNA"/>
</dbReference>